<evidence type="ECO:0000259" key="6">
    <source>
        <dbReference type="Pfam" id="PF13458"/>
    </source>
</evidence>
<evidence type="ECO:0000256" key="2">
    <source>
        <dbReference type="ARBA" id="ARBA00022448"/>
    </source>
</evidence>
<dbReference type="InterPro" id="IPR051010">
    <property type="entry name" value="BCAA_transport"/>
</dbReference>
<reference evidence="8" key="1">
    <citation type="journal article" date="2019" name="Int. J. Syst. Evol. Microbiol.">
        <title>The Global Catalogue of Microorganisms (GCM) 10K type strain sequencing project: providing services to taxonomists for standard genome sequencing and annotation.</title>
        <authorList>
            <consortium name="The Broad Institute Genomics Platform"/>
            <consortium name="The Broad Institute Genome Sequencing Center for Infectious Disease"/>
            <person name="Wu L."/>
            <person name="Ma J."/>
        </authorList>
    </citation>
    <scope>NUCLEOTIDE SEQUENCE [LARGE SCALE GENOMIC DNA]</scope>
    <source>
        <strain evidence="8">JCM 13002</strain>
    </source>
</reference>
<dbReference type="Gene3D" id="3.40.50.2300">
    <property type="match status" value="2"/>
</dbReference>
<evidence type="ECO:0000313" key="8">
    <source>
        <dbReference type="Proteomes" id="UP001499987"/>
    </source>
</evidence>
<evidence type="ECO:0000313" key="7">
    <source>
        <dbReference type="EMBL" id="GAA1113359.1"/>
    </source>
</evidence>
<dbReference type="Pfam" id="PF13458">
    <property type="entry name" value="Peripla_BP_6"/>
    <property type="match status" value="1"/>
</dbReference>
<comment type="caution">
    <text evidence="7">The sequence shown here is derived from an EMBL/GenBank/DDBJ whole genome shotgun (WGS) entry which is preliminary data.</text>
</comment>
<accession>A0ABP4ENM5</accession>
<dbReference type="Proteomes" id="UP001499987">
    <property type="component" value="Unassembled WGS sequence"/>
</dbReference>
<evidence type="ECO:0000256" key="1">
    <source>
        <dbReference type="ARBA" id="ARBA00010062"/>
    </source>
</evidence>
<organism evidence="7 8">
    <name type="scientific">Kitasatospora arboriphila</name>
    <dbReference type="NCBI Taxonomy" id="258052"/>
    <lineage>
        <taxon>Bacteria</taxon>
        <taxon>Bacillati</taxon>
        <taxon>Actinomycetota</taxon>
        <taxon>Actinomycetes</taxon>
        <taxon>Kitasatosporales</taxon>
        <taxon>Streptomycetaceae</taxon>
        <taxon>Kitasatospora</taxon>
    </lineage>
</organism>
<dbReference type="InterPro" id="IPR000709">
    <property type="entry name" value="Leu_Ile_Val-bd"/>
</dbReference>
<keyword evidence="8" id="KW-1185">Reference proteome</keyword>
<dbReference type="PANTHER" id="PTHR30483">
    <property type="entry name" value="LEUCINE-SPECIFIC-BINDING PROTEIN"/>
    <property type="match status" value="1"/>
</dbReference>
<comment type="similarity">
    <text evidence="1">Belongs to the leucine-binding protein family.</text>
</comment>
<name>A0ABP4ENM5_9ACTN</name>
<feature type="region of interest" description="Disordered" evidence="5">
    <location>
        <begin position="1"/>
        <end position="64"/>
    </location>
</feature>
<dbReference type="PRINTS" id="PR00337">
    <property type="entry name" value="LEUILEVALBP"/>
</dbReference>
<evidence type="ECO:0000256" key="4">
    <source>
        <dbReference type="ARBA" id="ARBA00022970"/>
    </source>
</evidence>
<keyword evidence="3" id="KW-0732">Signal</keyword>
<dbReference type="EMBL" id="BAAALD010000088">
    <property type="protein sequence ID" value="GAA1113359.1"/>
    <property type="molecule type" value="Genomic_DNA"/>
</dbReference>
<dbReference type="CDD" id="cd06328">
    <property type="entry name" value="PBP1_SBP-like"/>
    <property type="match status" value="1"/>
</dbReference>
<keyword evidence="2" id="KW-0813">Transport</keyword>
<gene>
    <name evidence="7" type="ORF">GCM10009663_62780</name>
</gene>
<feature type="compositionally biased region" description="Gly residues" evidence="5">
    <location>
        <begin position="51"/>
        <end position="64"/>
    </location>
</feature>
<proteinExistence type="inferred from homology"/>
<dbReference type="InterPro" id="IPR028082">
    <property type="entry name" value="Peripla_BP_I"/>
</dbReference>
<feature type="compositionally biased region" description="Low complexity" evidence="5">
    <location>
        <begin position="34"/>
        <end position="50"/>
    </location>
</feature>
<dbReference type="PANTHER" id="PTHR30483:SF6">
    <property type="entry name" value="PERIPLASMIC BINDING PROTEIN OF ABC TRANSPORTER FOR NATURAL AMINO ACIDS"/>
    <property type="match status" value="1"/>
</dbReference>
<sequence length="470" mass="47434">MSPDRPHSYGSGIHPRSDPQEPAAMRYTALPRVRSIGAARAASTAAPAPGAAGGTAASGGGAAGGPRHIGRRIAVLAACGVLAVGCAKAGTAGTDSTDGNGGASSPVKVGLLYSKTGPLAAYGKQYLEGFKAGLDYATKGTGKVDGHPIEFVEQDDAGDPAKAVSGAKELIGKGYKILAGSTASGVALQVAPFAAQNKVLFISGPAAADKVTALNKYTFRSGRQSYQDTLTAASFVGDAKGKKVTVLAQDSAFGQANVAAVKAVLGKEGATVDAVLAPPSATDLTPFATQAKAAKPDLLFVAWAGETASALWTSLNQQDVFSSTRVVTGLDLAASYPLFGPAGEKISFLNHYFAGAAGTDIEKAMTEAVAKGGSKPDIFTPDGFTAAQMVVHAVEANKGSADDTAALVKALEGWSFDGVKGHLTVRAEDHALLQPMFQVRLTGSGAAAKPTVEKVLPAEQVAPPVLAMVG</sequence>
<evidence type="ECO:0000256" key="5">
    <source>
        <dbReference type="SAM" id="MobiDB-lite"/>
    </source>
</evidence>
<protein>
    <submittedName>
        <fullName evidence="7">Substrate-binding domain-containing protein</fullName>
    </submittedName>
</protein>
<dbReference type="InterPro" id="IPR028081">
    <property type="entry name" value="Leu-bd"/>
</dbReference>
<dbReference type="SUPFAM" id="SSF53822">
    <property type="entry name" value="Periplasmic binding protein-like I"/>
    <property type="match status" value="1"/>
</dbReference>
<keyword evidence="4" id="KW-0029">Amino-acid transport</keyword>
<feature type="domain" description="Leucine-binding protein" evidence="6">
    <location>
        <begin position="106"/>
        <end position="444"/>
    </location>
</feature>
<evidence type="ECO:0000256" key="3">
    <source>
        <dbReference type="ARBA" id="ARBA00022729"/>
    </source>
</evidence>